<proteinExistence type="predicted"/>
<name>A0A2M9A601_9BACT</name>
<dbReference type="OrthoDB" id="9812685at2"/>
<feature type="chain" id="PRO_5014657158" evidence="1">
    <location>
        <begin position="32"/>
        <end position="198"/>
    </location>
</feature>
<comment type="caution">
    <text evidence="2">The sequence shown here is derived from an EMBL/GenBank/DDBJ whole genome shotgun (WGS) entry which is preliminary data.</text>
</comment>
<feature type="signal peptide" evidence="1">
    <location>
        <begin position="1"/>
        <end position="31"/>
    </location>
</feature>
<keyword evidence="3" id="KW-1185">Reference proteome</keyword>
<reference evidence="2 3" key="1">
    <citation type="submission" date="2017-11" db="EMBL/GenBank/DDBJ databases">
        <title>Animal gut microbial communities from fecal samples from Wisconsin, USA.</title>
        <authorList>
            <person name="Neumann A."/>
        </authorList>
    </citation>
    <scope>NUCLEOTIDE SEQUENCE [LARGE SCALE GENOMIC DNA]</scope>
    <source>
        <strain evidence="2 3">UWS3</strain>
    </source>
</reference>
<dbReference type="PROSITE" id="PS51257">
    <property type="entry name" value="PROKAR_LIPOPROTEIN"/>
    <property type="match status" value="1"/>
</dbReference>
<evidence type="ECO:0000313" key="3">
    <source>
        <dbReference type="Proteomes" id="UP000231134"/>
    </source>
</evidence>
<sequence length="198" mass="22229">MWVSKIHHSVKALAALGAVVLTACTSHSAVAGNSAKIYYSDARYIQLIEPQNSGISVEENQLMTGSYGEKKFSGESWMLLNDTTVHMMLFSSMGNTIAELVYTKDSLAFNSKWMNAEKMKPEYIIADIQFCYYPASVLQKNFDAAGFTFAESQDGDALHRTLFDGKTAILKMEKRGNKIVLQNLLRHYSYQIESEIKE</sequence>
<dbReference type="EMBL" id="PGEX01000001">
    <property type="protein sequence ID" value="PJJ41063.1"/>
    <property type="molecule type" value="Genomic_DNA"/>
</dbReference>
<evidence type="ECO:0000256" key="1">
    <source>
        <dbReference type="SAM" id="SignalP"/>
    </source>
</evidence>
<dbReference type="AlphaFoldDB" id="A0A2M9A601"/>
<dbReference type="Proteomes" id="UP000231134">
    <property type="component" value="Unassembled WGS sequence"/>
</dbReference>
<accession>A0A2M9A601</accession>
<organism evidence="2 3">
    <name type="scientific">Hallerella succinigenes</name>
    <dbReference type="NCBI Taxonomy" id="1896222"/>
    <lineage>
        <taxon>Bacteria</taxon>
        <taxon>Pseudomonadati</taxon>
        <taxon>Fibrobacterota</taxon>
        <taxon>Fibrobacteria</taxon>
        <taxon>Fibrobacterales</taxon>
        <taxon>Fibrobacteraceae</taxon>
        <taxon>Hallerella</taxon>
    </lineage>
</organism>
<dbReference type="RefSeq" id="WP_100425073.1">
    <property type="nucleotide sequence ID" value="NZ_JAQXKX010000056.1"/>
</dbReference>
<keyword evidence="1" id="KW-0732">Signal</keyword>
<evidence type="ECO:0000313" key="2">
    <source>
        <dbReference type="EMBL" id="PJJ41063.1"/>
    </source>
</evidence>
<protein>
    <submittedName>
        <fullName evidence="2">Uncharacterized protein DUF3261</fullName>
    </submittedName>
</protein>
<dbReference type="InterPro" id="IPR021675">
    <property type="entry name" value="DUF3261"/>
</dbReference>
<gene>
    <name evidence="2" type="ORF">BGX16_1018</name>
</gene>
<dbReference type="Pfam" id="PF11659">
    <property type="entry name" value="DUF3261"/>
    <property type="match status" value="1"/>
</dbReference>